<keyword evidence="3" id="KW-1185">Reference proteome</keyword>
<dbReference type="AlphaFoldDB" id="V4MP63"/>
<evidence type="ECO:0000313" key="3">
    <source>
        <dbReference type="Proteomes" id="UP000030689"/>
    </source>
</evidence>
<dbReference type="InterPro" id="IPR002156">
    <property type="entry name" value="RNaseH_domain"/>
</dbReference>
<dbReference type="CDD" id="cd06222">
    <property type="entry name" value="RNase_H_like"/>
    <property type="match status" value="1"/>
</dbReference>
<evidence type="ECO:0000259" key="1">
    <source>
        <dbReference type="Pfam" id="PF13456"/>
    </source>
</evidence>
<dbReference type="GO" id="GO:0003676">
    <property type="term" value="F:nucleic acid binding"/>
    <property type="evidence" value="ECO:0007669"/>
    <property type="project" value="InterPro"/>
</dbReference>
<accession>V4MP63</accession>
<dbReference type="KEGG" id="eus:EUTSA_v10009492mg"/>
<dbReference type="Proteomes" id="UP000030689">
    <property type="component" value="Unassembled WGS sequence"/>
</dbReference>
<dbReference type="Gramene" id="ESQ33431">
    <property type="protein sequence ID" value="ESQ33431"/>
    <property type="gene ID" value="EUTSA_v10009492mg"/>
</dbReference>
<dbReference type="PANTHER" id="PTHR47074:SF78">
    <property type="entry name" value="GB|AAF30348.1-RELATED"/>
    <property type="match status" value="1"/>
</dbReference>
<sequence>MQNKFTRNFIFIQKLKLLTPENWLKCNFDSSDRKGNTTVGVGWIIRDHNGKHITSGNAALRQVRSPLQAEAMGFLQALQVIWIKGFRR</sequence>
<feature type="domain" description="RNase H type-1" evidence="1">
    <location>
        <begin position="27"/>
        <end position="88"/>
    </location>
</feature>
<dbReference type="EMBL" id="KI517683">
    <property type="protein sequence ID" value="ESQ33431.1"/>
    <property type="molecule type" value="Genomic_DNA"/>
</dbReference>
<reference evidence="2 3" key="1">
    <citation type="journal article" date="2013" name="Front. Plant Sci.">
        <title>The Reference Genome of the Halophytic Plant Eutrema salsugineum.</title>
        <authorList>
            <person name="Yang R."/>
            <person name="Jarvis D.E."/>
            <person name="Chen H."/>
            <person name="Beilstein M.A."/>
            <person name="Grimwood J."/>
            <person name="Jenkins J."/>
            <person name="Shu S."/>
            <person name="Prochnik S."/>
            <person name="Xin M."/>
            <person name="Ma C."/>
            <person name="Schmutz J."/>
            <person name="Wing R.A."/>
            <person name="Mitchell-Olds T."/>
            <person name="Schumaker K.S."/>
            <person name="Wang X."/>
        </authorList>
    </citation>
    <scope>NUCLEOTIDE SEQUENCE [LARGE SCALE GENOMIC DNA]</scope>
</reference>
<protein>
    <recommendedName>
        <fullName evidence="1">RNase H type-1 domain-containing protein</fullName>
    </recommendedName>
</protein>
<name>V4MP63_EUTSA</name>
<gene>
    <name evidence="2" type="ORF">EUTSA_v10009492mg</name>
</gene>
<evidence type="ECO:0000313" key="2">
    <source>
        <dbReference type="EMBL" id="ESQ33431.1"/>
    </source>
</evidence>
<dbReference type="OMA" id="WLKCNFD"/>
<dbReference type="Gene3D" id="3.30.420.10">
    <property type="entry name" value="Ribonuclease H-like superfamily/Ribonuclease H"/>
    <property type="match status" value="1"/>
</dbReference>
<dbReference type="Pfam" id="PF13456">
    <property type="entry name" value="RVT_3"/>
    <property type="match status" value="1"/>
</dbReference>
<dbReference type="eggNOG" id="KOG1075">
    <property type="taxonomic scope" value="Eukaryota"/>
</dbReference>
<dbReference type="PANTHER" id="PTHR47074">
    <property type="entry name" value="BNAC02G40300D PROTEIN"/>
    <property type="match status" value="1"/>
</dbReference>
<dbReference type="InterPro" id="IPR044730">
    <property type="entry name" value="RNase_H-like_dom_plant"/>
</dbReference>
<feature type="non-terminal residue" evidence="2">
    <location>
        <position position="88"/>
    </location>
</feature>
<proteinExistence type="predicted"/>
<dbReference type="STRING" id="72664.V4MP63"/>
<dbReference type="InterPro" id="IPR036397">
    <property type="entry name" value="RNaseH_sf"/>
</dbReference>
<dbReference type="InterPro" id="IPR052929">
    <property type="entry name" value="RNase_H-like_EbsB-rel"/>
</dbReference>
<dbReference type="GO" id="GO:0004523">
    <property type="term" value="F:RNA-DNA hybrid ribonuclease activity"/>
    <property type="evidence" value="ECO:0007669"/>
    <property type="project" value="InterPro"/>
</dbReference>
<organism evidence="2 3">
    <name type="scientific">Eutrema salsugineum</name>
    <name type="common">Saltwater cress</name>
    <name type="synonym">Sisymbrium salsugineum</name>
    <dbReference type="NCBI Taxonomy" id="72664"/>
    <lineage>
        <taxon>Eukaryota</taxon>
        <taxon>Viridiplantae</taxon>
        <taxon>Streptophyta</taxon>
        <taxon>Embryophyta</taxon>
        <taxon>Tracheophyta</taxon>
        <taxon>Spermatophyta</taxon>
        <taxon>Magnoliopsida</taxon>
        <taxon>eudicotyledons</taxon>
        <taxon>Gunneridae</taxon>
        <taxon>Pentapetalae</taxon>
        <taxon>rosids</taxon>
        <taxon>malvids</taxon>
        <taxon>Brassicales</taxon>
        <taxon>Brassicaceae</taxon>
        <taxon>Eutremeae</taxon>
        <taxon>Eutrema</taxon>
    </lineage>
</organism>